<comment type="caution">
    <text evidence="1">The sequence shown here is derived from an EMBL/GenBank/DDBJ whole genome shotgun (WGS) entry which is preliminary data.</text>
</comment>
<protein>
    <submittedName>
        <fullName evidence="1">Uncharacterized protein</fullName>
    </submittedName>
</protein>
<dbReference type="Proteomes" id="UP001055072">
    <property type="component" value="Unassembled WGS sequence"/>
</dbReference>
<organism evidence="1 2">
    <name type="scientific">Irpex rosettiformis</name>
    <dbReference type="NCBI Taxonomy" id="378272"/>
    <lineage>
        <taxon>Eukaryota</taxon>
        <taxon>Fungi</taxon>
        <taxon>Dikarya</taxon>
        <taxon>Basidiomycota</taxon>
        <taxon>Agaricomycotina</taxon>
        <taxon>Agaricomycetes</taxon>
        <taxon>Polyporales</taxon>
        <taxon>Irpicaceae</taxon>
        <taxon>Irpex</taxon>
    </lineage>
</organism>
<keyword evidence="2" id="KW-1185">Reference proteome</keyword>
<evidence type="ECO:0000313" key="1">
    <source>
        <dbReference type="EMBL" id="KAI0084757.1"/>
    </source>
</evidence>
<sequence>MLLRWLLAICINTLISWTSAQSFNVPSTWQNATTSPLTRDDRLVIVEGLLNTVIRTFTPSGLAQGTVSSHPNWLISSIFKRKCYQGLGIPETAHLLHALATFDFINGTTANRDVVIDNLDSMFRLVPNITATSWGIAAINAYRAYQNDTLITYAQSMWKQGSAYMVTPEDAAAGTHPMKNVSIQATCNGQTTAGGVFSTSNVLNSTDVNGASTGSLFVLSARLYNHTLDPQYLSAAQLILNFTMNHLYNGNVILDSINLGSCAQEGVLVTQDSGWVVDGLSTLVVSTKDDSEISFLSNLVSTAIPNPAWTDAQNGIIIEGPINATDAASANSLFPLKGILIRGLYERYRTIPFDSPEATLIRSFITVQLNALLSRASTPGSNQYSPQWEGPPPQVLSPYGQLAAADVLFSAVGLLDTKNASATSPSGTPSSGETPITPGSTLPNANTTPPPHQRGISAGAIGGIAAGCALLLVLILIAVFVVHRRRKRRLEGEKMLTMETSARAYSASEERMFGREDDSGFLRVPQPVATKYARSQPSYTRSTPIPAYQPNPNTSTSNLTVTASTTTTSNNSNSNNPNSNNSNSNNSNSNNSNSNNSNSNNSNSNNPRPSHTTKPQHHAPSTTTGTSDVSSSSFILDLTSHPRLFARLTRAANAMESVGATRRTAGDSSRRGGGEEEEEDLPRYEG</sequence>
<accession>A0ACB8TRT8</accession>
<dbReference type="EMBL" id="MU274939">
    <property type="protein sequence ID" value="KAI0084757.1"/>
    <property type="molecule type" value="Genomic_DNA"/>
</dbReference>
<reference evidence="1" key="1">
    <citation type="journal article" date="2021" name="Environ. Microbiol.">
        <title>Gene family expansions and transcriptome signatures uncover fungal adaptations to wood decay.</title>
        <authorList>
            <person name="Hage H."/>
            <person name="Miyauchi S."/>
            <person name="Viragh M."/>
            <person name="Drula E."/>
            <person name="Min B."/>
            <person name="Chaduli D."/>
            <person name="Navarro D."/>
            <person name="Favel A."/>
            <person name="Norest M."/>
            <person name="Lesage-Meessen L."/>
            <person name="Balint B."/>
            <person name="Merenyi Z."/>
            <person name="de Eugenio L."/>
            <person name="Morin E."/>
            <person name="Martinez A.T."/>
            <person name="Baldrian P."/>
            <person name="Stursova M."/>
            <person name="Martinez M.J."/>
            <person name="Novotny C."/>
            <person name="Magnuson J.K."/>
            <person name="Spatafora J.W."/>
            <person name="Maurice S."/>
            <person name="Pangilinan J."/>
            <person name="Andreopoulos W."/>
            <person name="LaButti K."/>
            <person name="Hundley H."/>
            <person name="Na H."/>
            <person name="Kuo A."/>
            <person name="Barry K."/>
            <person name="Lipzen A."/>
            <person name="Henrissat B."/>
            <person name="Riley R."/>
            <person name="Ahrendt S."/>
            <person name="Nagy L.G."/>
            <person name="Grigoriev I.V."/>
            <person name="Martin F."/>
            <person name="Rosso M.N."/>
        </authorList>
    </citation>
    <scope>NUCLEOTIDE SEQUENCE</scope>
    <source>
        <strain evidence="1">CBS 384.51</strain>
    </source>
</reference>
<name>A0ACB8TRT8_9APHY</name>
<gene>
    <name evidence="1" type="ORF">BDY19DRAFT_997487</name>
</gene>
<proteinExistence type="predicted"/>
<evidence type="ECO:0000313" key="2">
    <source>
        <dbReference type="Proteomes" id="UP001055072"/>
    </source>
</evidence>